<dbReference type="PANTHER" id="PTHR31170:SF9">
    <property type="entry name" value="PROTEIN, PUTATIVE (DUF247)-RELATED"/>
    <property type="match status" value="1"/>
</dbReference>
<evidence type="ECO:0000313" key="3">
    <source>
        <dbReference type="Proteomes" id="UP000008311"/>
    </source>
</evidence>
<feature type="region of interest" description="Disordered" evidence="1">
    <location>
        <begin position="1"/>
        <end position="20"/>
    </location>
</feature>
<keyword evidence="3" id="KW-1185">Reference proteome</keyword>
<dbReference type="AlphaFoldDB" id="B9RI13"/>
<dbReference type="PANTHER" id="PTHR31170">
    <property type="entry name" value="BNAC04G53230D PROTEIN"/>
    <property type="match status" value="1"/>
</dbReference>
<sequence length="127" mass="14429">MSGSEPTANGESQREPSYSNLVSTIEETLADLDPPLSAECCIYKVPEKLRKVNEAAYTPQFVSIGPLHHGEKCLKKMEVQKLRYLKCFLQEAGSAIRLEELVSYIEKTEPRIRQFCEDRSSGCHFHH</sequence>
<dbReference type="EMBL" id="EQ973781">
    <property type="protein sequence ID" value="EEF48785.1"/>
    <property type="molecule type" value="Genomic_DNA"/>
</dbReference>
<dbReference type="InterPro" id="IPR004158">
    <property type="entry name" value="DUF247_pln"/>
</dbReference>
<organism evidence="2 3">
    <name type="scientific">Ricinus communis</name>
    <name type="common">Castor bean</name>
    <dbReference type="NCBI Taxonomy" id="3988"/>
    <lineage>
        <taxon>Eukaryota</taxon>
        <taxon>Viridiplantae</taxon>
        <taxon>Streptophyta</taxon>
        <taxon>Embryophyta</taxon>
        <taxon>Tracheophyta</taxon>
        <taxon>Spermatophyta</taxon>
        <taxon>Magnoliopsida</taxon>
        <taxon>eudicotyledons</taxon>
        <taxon>Gunneridae</taxon>
        <taxon>Pentapetalae</taxon>
        <taxon>rosids</taxon>
        <taxon>fabids</taxon>
        <taxon>Malpighiales</taxon>
        <taxon>Euphorbiaceae</taxon>
        <taxon>Acalyphoideae</taxon>
        <taxon>Acalypheae</taxon>
        <taxon>Ricinus</taxon>
    </lineage>
</organism>
<reference evidence="3" key="1">
    <citation type="journal article" date="2010" name="Nat. Biotechnol.">
        <title>Draft genome sequence of the oilseed species Ricinus communis.</title>
        <authorList>
            <person name="Chan A.P."/>
            <person name="Crabtree J."/>
            <person name="Zhao Q."/>
            <person name="Lorenzi H."/>
            <person name="Orvis J."/>
            <person name="Puiu D."/>
            <person name="Melake-Berhan A."/>
            <person name="Jones K.M."/>
            <person name="Redman J."/>
            <person name="Chen G."/>
            <person name="Cahoon E.B."/>
            <person name="Gedil M."/>
            <person name="Stanke M."/>
            <person name="Haas B.J."/>
            <person name="Wortman J.R."/>
            <person name="Fraser-Liggett C.M."/>
            <person name="Ravel J."/>
            <person name="Rabinowicz P.D."/>
        </authorList>
    </citation>
    <scope>NUCLEOTIDE SEQUENCE [LARGE SCALE GENOMIC DNA]</scope>
    <source>
        <strain evidence="3">cv. Hale</strain>
    </source>
</reference>
<name>B9RI13_RICCO</name>
<gene>
    <name evidence="2" type="ORF">RCOM_1575280</name>
</gene>
<dbReference type="Pfam" id="PF03140">
    <property type="entry name" value="DUF247"/>
    <property type="match status" value="1"/>
</dbReference>
<evidence type="ECO:0000256" key="1">
    <source>
        <dbReference type="SAM" id="MobiDB-lite"/>
    </source>
</evidence>
<protein>
    <submittedName>
        <fullName evidence="2">Uncharacterized protein</fullName>
    </submittedName>
</protein>
<dbReference type="Proteomes" id="UP000008311">
    <property type="component" value="Unassembled WGS sequence"/>
</dbReference>
<accession>B9RI13</accession>
<dbReference type="STRING" id="3988.B9RI13"/>
<evidence type="ECO:0000313" key="2">
    <source>
        <dbReference type="EMBL" id="EEF48785.1"/>
    </source>
</evidence>
<dbReference type="InParanoid" id="B9RI13"/>
<proteinExistence type="predicted"/>